<feature type="domain" description="Fido" evidence="8">
    <location>
        <begin position="57"/>
        <end position="192"/>
    </location>
</feature>
<keyword evidence="10" id="KW-1185">Reference proteome</keyword>
<dbReference type="RefSeq" id="WP_305895101.1">
    <property type="nucleotide sequence ID" value="NZ_JAUZVZ010000036.1"/>
</dbReference>
<evidence type="ECO:0000256" key="4">
    <source>
        <dbReference type="ARBA" id="ARBA00022840"/>
    </source>
</evidence>
<evidence type="ECO:0000256" key="2">
    <source>
        <dbReference type="ARBA" id="ARBA00022695"/>
    </source>
</evidence>
<evidence type="ECO:0000256" key="1">
    <source>
        <dbReference type="ARBA" id="ARBA00022679"/>
    </source>
</evidence>
<keyword evidence="1" id="KW-0808">Transferase</keyword>
<evidence type="ECO:0000256" key="3">
    <source>
        <dbReference type="ARBA" id="ARBA00022741"/>
    </source>
</evidence>
<dbReference type="PANTHER" id="PTHR39560">
    <property type="entry name" value="PROTEIN ADENYLYLTRANSFERASE FIC-RELATED"/>
    <property type="match status" value="1"/>
</dbReference>
<dbReference type="EMBL" id="JAUZVZ010000036">
    <property type="protein sequence ID" value="MDP4537853.1"/>
    <property type="molecule type" value="Genomic_DNA"/>
</dbReference>
<protein>
    <recommendedName>
        <fullName evidence="5">protein adenylyltransferase</fullName>
        <ecNumber evidence="5">2.7.7.108</ecNumber>
    </recommendedName>
</protein>
<evidence type="ECO:0000313" key="9">
    <source>
        <dbReference type="EMBL" id="MDP4537853.1"/>
    </source>
</evidence>
<name>A0ABT9H3I3_9GAMM</name>
<dbReference type="PROSITE" id="PS51459">
    <property type="entry name" value="FIDO"/>
    <property type="match status" value="1"/>
</dbReference>
<proteinExistence type="predicted"/>
<comment type="catalytic activity">
    <reaction evidence="7">
        <text>L-tyrosyl-[protein] + ATP = O-(5'-adenylyl)-L-tyrosyl-[protein] + diphosphate</text>
        <dbReference type="Rhea" id="RHEA:54288"/>
        <dbReference type="Rhea" id="RHEA-COMP:10136"/>
        <dbReference type="Rhea" id="RHEA-COMP:13846"/>
        <dbReference type="ChEBI" id="CHEBI:30616"/>
        <dbReference type="ChEBI" id="CHEBI:33019"/>
        <dbReference type="ChEBI" id="CHEBI:46858"/>
        <dbReference type="ChEBI" id="CHEBI:83624"/>
        <dbReference type="EC" id="2.7.7.108"/>
    </reaction>
</comment>
<dbReference type="Proteomes" id="UP001231616">
    <property type="component" value="Unassembled WGS sequence"/>
</dbReference>
<accession>A0ABT9H3I3</accession>
<sequence length="197" mass="23012">MRDKYGVEHDQYCYPDSDVLVNLLDIQDPQELAEAESEFSAERYRTYESRQLSLADFSFEHLQHLHHHLFQDLYEWAGQVREVDISKGSTRFCTCSRIQPEATKLFALIPNLAGLNNENDLITKVADLYCEMNILHPFREGNGRVQRFFFEELLFTLGYELRWPQISKETWIDANIAGYDLNLEPLKAIFSQAISKP</sequence>
<comment type="catalytic activity">
    <reaction evidence="6">
        <text>L-threonyl-[protein] + ATP = 3-O-(5'-adenylyl)-L-threonyl-[protein] + diphosphate</text>
        <dbReference type="Rhea" id="RHEA:54292"/>
        <dbReference type="Rhea" id="RHEA-COMP:11060"/>
        <dbReference type="Rhea" id="RHEA-COMP:13847"/>
        <dbReference type="ChEBI" id="CHEBI:30013"/>
        <dbReference type="ChEBI" id="CHEBI:30616"/>
        <dbReference type="ChEBI" id="CHEBI:33019"/>
        <dbReference type="ChEBI" id="CHEBI:138113"/>
        <dbReference type="EC" id="2.7.7.108"/>
    </reaction>
</comment>
<dbReference type="EC" id="2.7.7.108" evidence="5"/>
<evidence type="ECO:0000259" key="8">
    <source>
        <dbReference type="PROSITE" id="PS51459"/>
    </source>
</evidence>
<comment type="caution">
    <text evidence="9">The sequence shown here is derived from an EMBL/GenBank/DDBJ whole genome shotgun (WGS) entry which is preliminary data.</text>
</comment>
<evidence type="ECO:0000256" key="6">
    <source>
        <dbReference type="ARBA" id="ARBA00047939"/>
    </source>
</evidence>
<gene>
    <name evidence="9" type="ORF">Q3O60_16840</name>
</gene>
<keyword evidence="2" id="KW-0548">Nucleotidyltransferase</keyword>
<dbReference type="Gene3D" id="1.10.3290.10">
    <property type="entry name" value="Fido-like domain"/>
    <property type="match status" value="1"/>
</dbReference>
<keyword evidence="4" id="KW-0067">ATP-binding</keyword>
<dbReference type="Pfam" id="PF02661">
    <property type="entry name" value="Fic"/>
    <property type="match status" value="1"/>
</dbReference>
<dbReference type="SUPFAM" id="SSF140931">
    <property type="entry name" value="Fic-like"/>
    <property type="match status" value="1"/>
</dbReference>
<reference evidence="9 10" key="1">
    <citation type="submission" date="2023-08" db="EMBL/GenBank/DDBJ databases">
        <authorList>
            <person name="Joshi A."/>
            <person name="Thite S."/>
        </authorList>
    </citation>
    <scope>NUCLEOTIDE SEQUENCE [LARGE SCALE GENOMIC DNA]</scope>
    <source>
        <strain evidence="9 10">AC40</strain>
    </source>
</reference>
<evidence type="ECO:0000256" key="7">
    <source>
        <dbReference type="ARBA" id="ARBA00048696"/>
    </source>
</evidence>
<organism evidence="9 10">
    <name type="scientific">Alkalimonas collagenimarina</name>
    <dbReference type="NCBI Taxonomy" id="400390"/>
    <lineage>
        <taxon>Bacteria</taxon>
        <taxon>Pseudomonadati</taxon>
        <taxon>Pseudomonadota</taxon>
        <taxon>Gammaproteobacteria</taxon>
        <taxon>Alkalimonas</taxon>
    </lineage>
</organism>
<dbReference type="InterPro" id="IPR003812">
    <property type="entry name" value="Fido"/>
</dbReference>
<dbReference type="PANTHER" id="PTHR39560:SF1">
    <property type="entry name" value="PROTEIN ADENYLYLTRANSFERASE FIC-RELATED"/>
    <property type="match status" value="1"/>
</dbReference>
<evidence type="ECO:0000256" key="5">
    <source>
        <dbReference type="ARBA" id="ARBA00034531"/>
    </source>
</evidence>
<dbReference type="InterPro" id="IPR036597">
    <property type="entry name" value="Fido-like_dom_sf"/>
</dbReference>
<evidence type="ECO:0000313" key="10">
    <source>
        <dbReference type="Proteomes" id="UP001231616"/>
    </source>
</evidence>
<keyword evidence="3" id="KW-0547">Nucleotide-binding</keyword>